<organism evidence="4 5">
    <name type="scientific">Orchesella dallaii</name>
    <dbReference type="NCBI Taxonomy" id="48710"/>
    <lineage>
        <taxon>Eukaryota</taxon>
        <taxon>Metazoa</taxon>
        <taxon>Ecdysozoa</taxon>
        <taxon>Arthropoda</taxon>
        <taxon>Hexapoda</taxon>
        <taxon>Collembola</taxon>
        <taxon>Entomobryomorpha</taxon>
        <taxon>Entomobryoidea</taxon>
        <taxon>Orchesellidae</taxon>
        <taxon>Orchesellinae</taxon>
        <taxon>Orchesella</taxon>
    </lineage>
</organism>
<keyword evidence="5" id="KW-1185">Reference proteome</keyword>
<dbReference type="Proteomes" id="UP001642540">
    <property type="component" value="Unassembled WGS sequence"/>
</dbReference>
<dbReference type="Gene3D" id="3.40.50.1820">
    <property type="entry name" value="alpha/beta hydrolase"/>
    <property type="match status" value="1"/>
</dbReference>
<reference evidence="4 5" key="1">
    <citation type="submission" date="2024-08" db="EMBL/GenBank/DDBJ databases">
        <authorList>
            <person name="Cucini C."/>
            <person name="Frati F."/>
        </authorList>
    </citation>
    <scope>NUCLEOTIDE SEQUENCE [LARGE SCALE GENOMIC DNA]</scope>
</reference>
<evidence type="ECO:0000256" key="2">
    <source>
        <dbReference type="ARBA" id="ARBA00022801"/>
    </source>
</evidence>
<protein>
    <submittedName>
        <fullName evidence="4">Uncharacterized protein</fullName>
    </submittedName>
</protein>
<dbReference type="InterPro" id="IPR029058">
    <property type="entry name" value="AB_hydrolase_fold"/>
</dbReference>
<comment type="similarity">
    <text evidence="1">Belongs to the AB hydrolase superfamily.</text>
</comment>
<evidence type="ECO:0000256" key="3">
    <source>
        <dbReference type="SAM" id="MobiDB-lite"/>
    </source>
</evidence>
<evidence type="ECO:0000313" key="4">
    <source>
        <dbReference type="EMBL" id="CAL8129345.1"/>
    </source>
</evidence>
<comment type="caution">
    <text evidence="4">The sequence shown here is derived from an EMBL/GenBank/DDBJ whole genome shotgun (WGS) entry which is preliminary data.</text>
</comment>
<keyword evidence="2" id="KW-0378">Hydrolase</keyword>
<feature type="region of interest" description="Disordered" evidence="3">
    <location>
        <begin position="192"/>
        <end position="216"/>
    </location>
</feature>
<feature type="compositionally biased region" description="Low complexity" evidence="3">
    <location>
        <begin position="200"/>
        <end position="216"/>
    </location>
</feature>
<name>A0ABP1RK07_9HEXA</name>
<evidence type="ECO:0000256" key="1">
    <source>
        <dbReference type="ARBA" id="ARBA00008645"/>
    </source>
</evidence>
<sequence length="249" mass="28338">MVKWKEEKCSLNLYYLSEYFEALKNIISNVETTSVSLSDVMKDLDGVLNGYGCTRDMRAYLLANIVEINSKITWIGKPTLDVLIKNYIPLAQFPSPLLETRCVKPTLFVKSENSSYMPYSVFDKLGKIFTKAKFEVVKEADHFPQCDSRPIPSNFLNIPEYAVWFIQFPHWLYNAVDNFIGTQELSTPPTIEKTETISDEQPTTSEASTTTEEPYTLPPLVSADKYIGVLHKLHHPLGSKPGPLQIVRY</sequence>
<evidence type="ECO:0000313" key="5">
    <source>
        <dbReference type="Proteomes" id="UP001642540"/>
    </source>
</evidence>
<dbReference type="PANTHER" id="PTHR46118:SF4">
    <property type="entry name" value="PROTEIN ABHD11"/>
    <property type="match status" value="1"/>
</dbReference>
<accession>A0ABP1RK07</accession>
<proteinExistence type="inferred from homology"/>
<dbReference type="PANTHER" id="PTHR46118">
    <property type="entry name" value="PROTEIN ABHD11"/>
    <property type="match status" value="1"/>
</dbReference>
<dbReference type="EMBL" id="CAXLJM020000076">
    <property type="protein sequence ID" value="CAL8129345.1"/>
    <property type="molecule type" value="Genomic_DNA"/>
</dbReference>
<gene>
    <name evidence="4" type="ORF">ODALV1_LOCUS23101</name>
</gene>